<proteinExistence type="predicted"/>
<accession>A0ABX1LR37</accession>
<evidence type="ECO:0000313" key="2">
    <source>
        <dbReference type="Proteomes" id="UP000738376"/>
    </source>
</evidence>
<dbReference type="Proteomes" id="UP000738376">
    <property type="component" value="Unassembled WGS sequence"/>
</dbReference>
<sequence>MTVKRDDWFPTPIWHFEVPNHEELNQKLLPAIYAEREKDSQGVNWSNSLGWHSKDYLNQHPAFQEVIKIAVTNGIEAGTEVGFDLTRFTMIVTNCWAIINPKFASNFVHNHPNSVLSGVYYVKAAENCGGIFFRDPRDVAHIFMPNITELTPWTIQKITYKATEGTMIIFPSWLNHGVEANLSDEDRLCISFNISMTYRT</sequence>
<reference evidence="1 2" key="1">
    <citation type="submission" date="2020-03" db="EMBL/GenBank/DDBJ databases">
        <title>Draft Genome Sequence of 2-Methylisoborneol Producing Pseudanabaena yagii Strain GIHE-NHR1 Isolated from North Han River in South Korea.</title>
        <authorList>
            <person name="Jeong J."/>
        </authorList>
    </citation>
    <scope>NUCLEOTIDE SEQUENCE [LARGE SCALE GENOMIC DNA]</scope>
    <source>
        <strain evidence="1 2">GIHE-NHR1</strain>
    </source>
</reference>
<name>A0ABX1LR37_9CYAN</name>
<evidence type="ECO:0008006" key="3">
    <source>
        <dbReference type="Google" id="ProtNLM"/>
    </source>
</evidence>
<organism evidence="1 2">
    <name type="scientific">Pseudanabaena yagii GIHE-NHR1</name>
    <dbReference type="NCBI Taxonomy" id="2722753"/>
    <lineage>
        <taxon>Bacteria</taxon>
        <taxon>Bacillati</taxon>
        <taxon>Cyanobacteriota</taxon>
        <taxon>Cyanophyceae</taxon>
        <taxon>Pseudanabaenales</taxon>
        <taxon>Pseudanabaenaceae</taxon>
        <taxon>Pseudanabaena</taxon>
        <taxon>Pseudanabaena yagii</taxon>
    </lineage>
</organism>
<keyword evidence="2" id="KW-1185">Reference proteome</keyword>
<dbReference type="InterPro" id="IPR012668">
    <property type="entry name" value="CHP02466"/>
</dbReference>
<dbReference type="Pfam" id="PF13759">
    <property type="entry name" value="2OG-FeII_Oxy_5"/>
    <property type="match status" value="1"/>
</dbReference>
<dbReference type="EMBL" id="JAAVJL010000001">
    <property type="protein sequence ID" value="NMF58592.1"/>
    <property type="molecule type" value="Genomic_DNA"/>
</dbReference>
<evidence type="ECO:0000313" key="1">
    <source>
        <dbReference type="EMBL" id="NMF58592.1"/>
    </source>
</evidence>
<comment type="caution">
    <text evidence="1">The sequence shown here is derived from an EMBL/GenBank/DDBJ whole genome shotgun (WGS) entry which is preliminary data.</text>
</comment>
<dbReference type="SUPFAM" id="SSF51197">
    <property type="entry name" value="Clavaminate synthase-like"/>
    <property type="match status" value="1"/>
</dbReference>
<dbReference type="NCBIfam" id="TIGR02466">
    <property type="entry name" value="TIGR02466 family protein"/>
    <property type="match status" value="1"/>
</dbReference>
<dbReference type="RefSeq" id="WP_169363475.1">
    <property type="nucleotide sequence ID" value="NZ_JAAVJL010000001.1"/>
</dbReference>
<protein>
    <recommendedName>
        <fullName evidence="3">Prolyl 4-hydroxylase alpha subunit Fe(2+) 2OG dioxygenase domain-containing protein</fullName>
    </recommendedName>
</protein>
<dbReference type="Gene3D" id="2.60.120.620">
    <property type="entry name" value="q2cbj1_9rhob like domain"/>
    <property type="match status" value="1"/>
</dbReference>
<gene>
    <name evidence="1" type="ORF">HC246_11320</name>
</gene>